<dbReference type="EMBL" id="JALJOV010001594">
    <property type="protein sequence ID" value="KAK9845656.1"/>
    <property type="molecule type" value="Genomic_DNA"/>
</dbReference>
<organism evidence="2 3">
    <name type="scientific">Apatococcus fuscideae</name>
    <dbReference type="NCBI Taxonomy" id="2026836"/>
    <lineage>
        <taxon>Eukaryota</taxon>
        <taxon>Viridiplantae</taxon>
        <taxon>Chlorophyta</taxon>
        <taxon>core chlorophytes</taxon>
        <taxon>Trebouxiophyceae</taxon>
        <taxon>Chlorellales</taxon>
        <taxon>Chlorellaceae</taxon>
        <taxon>Apatococcus</taxon>
    </lineage>
</organism>
<gene>
    <name evidence="2" type="ORF">WJX84_009315</name>
</gene>
<evidence type="ECO:0000313" key="2">
    <source>
        <dbReference type="EMBL" id="KAK9845656.1"/>
    </source>
</evidence>
<feature type="compositionally biased region" description="Low complexity" evidence="1">
    <location>
        <begin position="1"/>
        <end position="12"/>
    </location>
</feature>
<feature type="region of interest" description="Disordered" evidence="1">
    <location>
        <begin position="1"/>
        <end position="37"/>
    </location>
</feature>
<accession>A0AAW1SHE6</accession>
<keyword evidence="3" id="KW-1185">Reference proteome</keyword>
<comment type="caution">
    <text evidence="2">The sequence shown here is derived from an EMBL/GenBank/DDBJ whole genome shotgun (WGS) entry which is preliminary data.</text>
</comment>
<name>A0AAW1SHE6_9CHLO</name>
<proteinExistence type="predicted"/>
<dbReference type="Proteomes" id="UP001485043">
    <property type="component" value="Unassembled WGS sequence"/>
</dbReference>
<reference evidence="2 3" key="1">
    <citation type="journal article" date="2024" name="Nat. Commun.">
        <title>Phylogenomics reveals the evolutionary origins of lichenization in chlorophyte algae.</title>
        <authorList>
            <person name="Puginier C."/>
            <person name="Libourel C."/>
            <person name="Otte J."/>
            <person name="Skaloud P."/>
            <person name="Haon M."/>
            <person name="Grisel S."/>
            <person name="Petersen M."/>
            <person name="Berrin J.G."/>
            <person name="Delaux P.M."/>
            <person name="Dal Grande F."/>
            <person name="Keller J."/>
        </authorList>
    </citation>
    <scope>NUCLEOTIDE SEQUENCE [LARGE SCALE GENOMIC DNA]</scope>
    <source>
        <strain evidence="2 3">SAG 2523</strain>
    </source>
</reference>
<evidence type="ECO:0000313" key="3">
    <source>
        <dbReference type="Proteomes" id="UP001485043"/>
    </source>
</evidence>
<protein>
    <submittedName>
        <fullName evidence="2">Uncharacterized protein</fullName>
    </submittedName>
</protein>
<evidence type="ECO:0000256" key="1">
    <source>
        <dbReference type="SAM" id="MobiDB-lite"/>
    </source>
</evidence>
<dbReference type="AlphaFoldDB" id="A0AAW1SHE6"/>
<sequence>MRSHGPESSPSGPHEPPSSRSPRLRKRGGAQRLTPRTSLADDGCASLCLQIPSALPLHSFATVGHEGKVLPTRPVTNIAGHFPKNCRADVR</sequence>